<dbReference type="Proteomes" id="UP000587991">
    <property type="component" value="Unassembled WGS sequence"/>
</dbReference>
<dbReference type="EMBL" id="JABAIM010000003">
    <property type="protein sequence ID" value="NLR76037.1"/>
    <property type="molecule type" value="Genomic_DNA"/>
</dbReference>
<evidence type="ECO:0000313" key="5">
    <source>
        <dbReference type="EMBL" id="NLR76037.1"/>
    </source>
</evidence>
<feature type="chain" id="PRO_5032855103" evidence="2">
    <location>
        <begin position="22"/>
        <end position="240"/>
    </location>
</feature>
<feature type="domain" description="Transglycosylase SLT" evidence="3">
    <location>
        <begin position="88"/>
        <end position="185"/>
    </location>
</feature>
<name>A0A847SAU3_9NEIS</name>
<dbReference type="GO" id="GO:0008933">
    <property type="term" value="F:peptidoglycan lytic transglycosylase activity"/>
    <property type="evidence" value="ECO:0007669"/>
    <property type="project" value="InterPro"/>
</dbReference>
<proteinExistence type="inferred from homology"/>
<evidence type="ECO:0000256" key="2">
    <source>
        <dbReference type="SAM" id="SignalP"/>
    </source>
</evidence>
<dbReference type="InterPro" id="IPR023346">
    <property type="entry name" value="Lysozyme-like_dom_sf"/>
</dbReference>
<dbReference type="PANTHER" id="PTHR37423">
    <property type="entry name" value="SOLUBLE LYTIC MUREIN TRANSGLYCOSYLASE-RELATED"/>
    <property type="match status" value="1"/>
</dbReference>
<accession>A0A847SAU3</accession>
<dbReference type="InterPro" id="IPR000189">
    <property type="entry name" value="Transglyc_AS"/>
</dbReference>
<protein>
    <submittedName>
        <fullName evidence="5">Lytic transglycosylase domain-containing protein</fullName>
    </submittedName>
</protein>
<dbReference type="SUPFAM" id="SSF53955">
    <property type="entry name" value="Lysozyme-like"/>
    <property type="match status" value="1"/>
</dbReference>
<comment type="similarity">
    <text evidence="1">Belongs to the transglycosylase Slt family.</text>
</comment>
<dbReference type="CDD" id="cd00254">
    <property type="entry name" value="LT-like"/>
    <property type="match status" value="1"/>
</dbReference>
<gene>
    <name evidence="5" type="ORF">HF682_12800</name>
</gene>
<dbReference type="InterPro" id="IPR025392">
    <property type="entry name" value="DUF4124"/>
</dbReference>
<dbReference type="AlphaFoldDB" id="A0A847SAU3"/>
<feature type="signal peptide" evidence="2">
    <location>
        <begin position="1"/>
        <end position="21"/>
    </location>
</feature>
<dbReference type="GO" id="GO:0000270">
    <property type="term" value="P:peptidoglycan metabolic process"/>
    <property type="evidence" value="ECO:0007669"/>
    <property type="project" value="InterPro"/>
</dbReference>
<dbReference type="Pfam" id="PF01464">
    <property type="entry name" value="SLT"/>
    <property type="match status" value="1"/>
</dbReference>
<keyword evidence="6" id="KW-1185">Reference proteome</keyword>
<dbReference type="Gene3D" id="1.10.530.10">
    <property type="match status" value="1"/>
</dbReference>
<evidence type="ECO:0000259" key="4">
    <source>
        <dbReference type="Pfam" id="PF13511"/>
    </source>
</evidence>
<dbReference type="PROSITE" id="PS00922">
    <property type="entry name" value="TRANSGLYCOSYLASE"/>
    <property type="match status" value="1"/>
</dbReference>
<evidence type="ECO:0000256" key="1">
    <source>
        <dbReference type="ARBA" id="ARBA00007734"/>
    </source>
</evidence>
<comment type="caution">
    <text evidence="5">The sequence shown here is derived from an EMBL/GenBank/DDBJ whole genome shotgun (WGS) entry which is preliminary data.</text>
</comment>
<dbReference type="InterPro" id="IPR008258">
    <property type="entry name" value="Transglycosylase_SLT_dom_1"/>
</dbReference>
<dbReference type="GO" id="GO:0016020">
    <property type="term" value="C:membrane"/>
    <property type="evidence" value="ECO:0007669"/>
    <property type="project" value="InterPro"/>
</dbReference>
<organism evidence="5 6">
    <name type="scientific">Leeia aquatica</name>
    <dbReference type="NCBI Taxonomy" id="2725557"/>
    <lineage>
        <taxon>Bacteria</taxon>
        <taxon>Pseudomonadati</taxon>
        <taxon>Pseudomonadota</taxon>
        <taxon>Betaproteobacteria</taxon>
        <taxon>Neisseriales</taxon>
        <taxon>Leeiaceae</taxon>
        <taxon>Leeia</taxon>
    </lineage>
</organism>
<evidence type="ECO:0000259" key="3">
    <source>
        <dbReference type="Pfam" id="PF01464"/>
    </source>
</evidence>
<sequence length="240" mass="26245">MTFAYKSWALAVLLLAGTAHADIYAYVDDDGVTHYSNTQVDDRYTLFKREVEAPLSDSLPLPASKADLPKRKPESTTLVKRRKEFAKLVQKVAREVKIDPALLDAVITAESGYNPDAISPKGAMGLMQLIPATAERYGASDPLNPEQNLRAGAKYLRDLLKMFNQDLSLAIAAYNAGEGSVIRAGYAIPKFKETQAYVPKVLDHMGRAQGNGQVQTVSMPNGRVSVTLTPGKPRFVTGRY</sequence>
<feature type="domain" description="DUF4124" evidence="4">
    <location>
        <begin position="10"/>
        <end position="38"/>
    </location>
</feature>
<evidence type="ECO:0000313" key="6">
    <source>
        <dbReference type="Proteomes" id="UP000587991"/>
    </source>
</evidence>
<dbReference type="Pfam" id="PF13511">
    <property type="entry name" value="DUF4124"/>
    <property type="match status" value="1"/>
</dbReference>
<reference evidence="5 6" key="1">
    <citation type="submission" date="2020-04" db="EMBL/GenBank/DDBJ databases">
        <title>Draft genome of Leeia sp. IMCC25680.</title>
        <authorList>
            <person name="Song J."/>
            <person name="Cho J.-C."/>
        </authorList>
    </citation>
    <scope>NUCLEOTIDE SEQUENCE [LARGE SCALE GENOMIC DNA]</scope>
    <source>
        <strain evidence="5 6">IMCC25680</strain>
    </source>
</reference>
<dbReference type="RefSeq" id="WP_168877714.1">
    <property type="nucleotide sequence ID" value="NZ_JABAIM010000003.1"/>
</dbReference>
<dbReference type="PANTHER" id="PTHR37423:SF2">
    <property type="entry name" value="MEMBRANE-BOUND LYTIC MUREIN TRANSGLYCOSYLASE C"/>
    <property type="match status" value="1"/>
</dbReference>
<keyword evidence="2" id="KW-0732">Signal</keyword>